<name>A0AAV1CWD9_OLDCO</name>
<feature type="region of interest" description="Disordered" evidence="5">
    <location>
        <begin position="1"/>
        <end position="33"/>
    </location>
</feature>
<evidence type="ECO:0000256" key="3">
    <source>
        <dbReference type="ARBA" id="ARBA00022737"/>
    </source>
</evidence>
<keyword evidence="2" id="KW-0813">Transport</keyword>
<evidence type="ECO:0000256" key="5">
    <source>
        <dbReference type="SAM" id="MobiDB-lite"/>
    </source>
</evidence>
<evidence type="ECO:0000313" key="7">
    <source>
        <dbReference type="Proteomes" id="UP001161247"/>
    </source>
</evidence>
<dbReference type="InterPro" id="IPR016024">
    <property type="entry name" value="ARM-type_fold"/>
</dbReference>
<dbReference type="Gene3D" id="1.25.10.10">
    <property type="entry name" value="Leucine-rich Repeat Variant"/>
    <property type="match status" value="2"/>
</dbReference>
<dbReference type="EMBL" id="OX459120">
    <property type="protein sequence ID" value="CAI9099531.1"/>
    <property type="molecule type" value="Genomic_DNA"/>
</dbReference>
<accession>A0AAV1CWD9</accession>
<keyword evidence="3" id="KW-0677">Repeat</keyword>
<dbReference type="AlphaFoldDB" id="A0AAV1CWD9"/>
<dbReference type="Pfam" id="PF00514">
    <property type="entry name" value="Arm"/>
    <property type="match status" value="1"/>
</dbReference>
<sequence length="465" mass="50871">MLPGQIGTEGFQRTAEEGHHRQDNHQREGSHLAQPFSAPDDLDKCLDICLGGLGFGDVNLGIYQSLSCLSDVMFVLSQELLGTFLLLKATNNLISGTKIDLSVPPDLVRCLSRDDLPELQLEAALAVANIACSSSDHTDAVIEDKTVPLLIKLLDSPRGDVREMALCALGNIVGSSPEYRDSVLLGEKGLSPFLVQVNEHATLSMLRLVTFTLLNFCRGDPGPPFEKVVDAVPHLQLLIHFEDDFVAANACWALYLSSVLPALRTVLNIAERGSDCRRQFIIDSEVLPRLRSILDTEDNNITKKEACLLISAIAVANAKAVIDTKLIEPLIDLLKTGTNGVRDAAGKAVIDVIRFGSCGRIKVKGLEGFINPLCELLLSHDPEIISVCLDGLELLAKPAADETLPGSYNYFLRLIDEAKGLDRIKFLARSHNSKVKEKASRIWSLLSPEASKVFKYFEELGNLFF</sequence>
<protein>
    <submittedName>
        <fullName evidence="6">OLC1v1036370C1</fullName>
    </submittedName>
</protein>
<evidence type="ECO:0000256" key="1">
    <source>
        <dbReference type="ARBA" id="ARBA00010394"/>
    </source>
</evidence>
<dbReference type="InterPro" id="IPR011989">
    <property type="entry name" value="ARM-like"/>
</dbReference>
<dbReference type="SUPFAM" id="SSF48371">
    <property type="entry name" value="ARM repeat"/>
    <property type="match status" value="1"/>
</dbReference>
<dbReference type="PANTHER" id="PTHR23316">
    <property type="entry name" value="IMPORTIN ALPHA"/>
    <property type="match status" value="1"/>
</dbReference>
<dbReference type="InterPro" id="IPR000225">
    <property type="entry name" value="Armadillo"/>
</dbReference>
<dbReference type="SMART" id="SM00185">
    <property type="entry name" value="ARM"/>
    <property type="match status" value="4"/>
</dbReference>
<reference evidence="6" key="1">
    <citation type="submission" date="2023-03" db="EMBL/GenBank/DDBJ databases">
        <authorList>
            <person name="Julca I."/>
        </authorList>
    </citation>
    <scope>NUCLEOTIDE SEQUENCE</scope>
</reference>
<dbReference type="Proteomes" id="UP001161247">
    <property type="component" value="Chromosome 3"/>
</dbReference>
<evidence type="ECO:0000256" key="4">
    <source>
        <dbReference type="ARBA" id="ARBA00022927"/>
    </source>
</evidence>
<evidence type="ECO:0000256" key="2">
    <source>
        <dbReference type="ARBA" id="ARBA00022448"/>
    </source>
</evidence>
<gene>
    <name evidence="6" type="ORF">OLC1_LOCUS9535</name>
</gene>
<keyword evidence="7" id="KW-1185">Reference proteome</keyword>
<comment type="similarity">
    <text evidence="1">Belongs to the importin alpha family.</text>
</comment>
<feature type="compositionally biased region" description="Basic and acidic residues" evidence="5">
    <location>
        <begin position="14"/>
        <end position="30"/>
    </location>
</feature>
<keyword evidence="4" id="KW-0653">Protein transport</keyword>
<evidence type="ECO:0000313" key="6">
    <source>
        <dbReference type="EMBL" id="CAI9099531.1"/>
    </source>
</evidence>
<organism evidence="6 7">
    <name type="scientific">Oldenlandia corymbosa var. corymbosa</name>
    <dbReference type="NCBI Taxonomy" id="529605"/>
    <lineage>
        <taxon>Eukaryota</taxon>
        <taxon>Viridiplantae</taxon>
        <taxon>Streptophyta</taxon>
        <taxon>Embryophyta</taxon>
        <taxon>Tracheophyta</taxon>
        <taxon>Spermatophyta</taxon>
        <taxon>Magnoliopsida</taxon>
        <taxon>eudicotyledons</taxon>
        <taxon>Gunneridae</taxon>
        <taxon>Pentapetalae</taxon>
        <taxon>asterids</taxon>
        <taxon>lamiids</taxon>
        <taxon>Gentianales</taxon>
        <taxon>Rubiaceae</taxon>
        <taxon>Rubioideae</taxon>
        <taxon>Spermacoceae</taxon>
        <taxon>Hedyotis-Oldenlandia complex</taxon>
        <taxon>Oldenlandia</taxon>
    </lineage>
</organism>
<dbReference type="GO" id="GO:0015031">
    <property type="term" value="P:protein transport"/>
    <property type="evidence" value="ECO:0007669"/>
    <property type="project" value="UniProtKB-KW"/>
</dbReference>
<proteinExistence type="inferred from homology"/>